<reference evidence="4 5" key="1">
    <citation type="submission" date="2014-01" db="EMBL/GenBank/DDBJ databases">
        <title>Roseivivax isoporae LMG 25204 Genome Sequencing.</title>
        <authorList>
            <person name="Lai Q."/>
            <person name="Li G."/>
            <person name="Shao Z."/>
        </authorList>
    </citation>
    <scope>NUCLEOTIDE SEQUENCE [LARGE SCALE GENOMIC DNA]</scope>
    <source>
        <strain evidence="4 5">LMG 25204</strain>
    </source>
</reference>
<gene>
    <name evidence="4" type="ORF">RISW2_00665</name>
</gene>
<dbReference type="STRING" id="1449351.RISW2_00665"/>
<keyword evidence="5" id="KW-1185">Reference proteome</keyword>
<name>X7FDT1_9RHOB</name>
<keyword evidence="2" id="KW-0732">Signal</keyword>
<organism evidence="4 5">
    <name type="scientific">Roseivivax isoporae LMG 25204</name>
    <dbReference type="NCBI Taxonomy" id="1449351"/>
    <lineage>
        <taxon>Bacteria</taxon>
        <taxon>Pseudomonadati</taxon>
        <taxon>Pseudomonadota</taxon>
        <taxon>Alphaproteobacteria</taxon>
        <taxon>Rhodobacterales</taxon>
        <taxon>Roseobacteraceae</taxon>
        <taxon>Roseivivax</taxon>
    </lineage>
</organism>
<dbReference type="PANTHER" id="PTHR36505:SF1">
    <property type="entry name" value="BLR1072 PROTEIN"/>
    <property type="match status" value="1"/>
</dbReference>
<feature type="signal peptide" evidence="2">
    <location>
        <begin position="1"/>
        <end position="20"/>
    </location>
</feature>
<dbReference type="eggNOG" id="COG1873">
    <property type="taxonomic scope" value="Bacteria"/>
</dbReference>
<dbReference type="Proteomes" id="UP000023430">
    <property type="component" value="Unassembled WGS sequence"/>
</dbReference>
<feature type="region of interest" description="Disordered" evidence="1">
    <location>
        <begin position="22"/>
        <end position="46"/>
    </location>
</feature>
<dbReference type="RefSeq" id="WP_043765252.1">
    <property type="nucleotide sequence ID" value="NZ_JAME01000001.1"/>
</dbReference>
<feature type="domain" description="PRC-barrel" evidence="3">
    <location>
        <begin position="88"/>
        <end position="142"/>
    </location>
</feature>
<evidence type="ECO:0000256" key="1">
    <source>
        <dbReference type="SAM" id="MobiDB-lite"/>
    </source>
</evidence>
<dbReference type="InterPro" id="IPR027275">
    <property type="entry name" value="PRC-brl_dom"/>
</dbReference>
<comment type="caution">
    <text evidence="4">The sequence shown here is derived from an EMBL/GenBank/DDBJ whole genome shotgun (WGS) entry which is preliminary data.</text>
</comment>
<evidence type="ECO:0000259" key="3">
    <source>
        <dbReference type="Pfam" id="PF05239"/>
    </source>
</evidence>
<evidence type="ECO:0000256" key="2">
    <source>
        <dbReference type="SAM" id="SignalP"/>
    </source>
</evidence>
<proteinExistence type="predicted"/>
<evidence type="ECO:0000313" key="4">
    <source>
        <dbReference type="EMBL" id="ETX30923.1"/>
    </source>
</evidence>
<dbReference type="InterPro" id="IPR011033">
    <property type="entry name" value="PRC_barrel-like_sf"/>
</dbReference>
<feature type="compositionally biased region" description="Polar residues" evidence="1">
    <location>
        <begin position="22"/>
        <end position="42"/>
    </location>
</feature>
<dbReference type="EMBL" id="JAME01000001">
    <property type="protein sequence ID" value="ETX30923.1"/>
    <property type="molecule type" value="Genomic_DNA"/>
</dbReference>
<dbReference type="Gene3D" id="2.30.30.240">
    <property type="entry name" value="PRC-barrel domain"/>
    <property type="match status" value="1"/>
</dbReference>
<feature type="chain" id="PRO_5004978782" evidence="2">
    <location>
        <begin position="21"/>
        <end position="161"/>
    </location>
</feature>
<sequence length="161" mass="17032">MSRTALAAALAAALALPAYAQTSGTDTDQPADQGASATQDQSGDAGAQPVYITAEMIEEADIVSLEGDYDPQSWDTDQPLQPILAGLERIGEVEEILLDDSGQVQGVTTDVGGFIGIGEKTVMIPLSDLRLARSPEDGTITIVTRLNQEQLEQAPEFQQED</sequence>
<accession>X7FDT1</accession>
<dbReference type="SUPFAM" id="SSF50346">
    <property type="entry name" value="PRC-barrel domain"/>
    <property type="match status" value="1"/>
</dbReference>
<dbReference type="AlphaFoldDB" id="X7FDT1"/>
<dbReference type="PANTHER" id="PTHR36505">
    <property type="entry name" value="BLR1072 PROTEIN"/>
    <property type="match status" value="1"/>
</dbReference>
<dbReference type="Pfam" id="PF05239">
    <property type="entry name" value="PRC"/>
    <property type="match status" value="1"/>
</dbReference>
<protein>
    <submittedName>
        <fullName evidence="4">Photosystem reaction center subunit H</fullName>
    </submittedName>
</protein>
<evidence type="ECO:0000313" key="5">
    <source>
        <dbReference type="Proteomes" id="UP000023430"/>
    </source>
</evidence>